<dbReference type="Pfam" id="PF08450">
    <property type="entry name" value="SGL"/>
    <property type="match status" value="1"/>
</dbReference>
<dbReference type="AlphaFoldDB" id="A0A5E7AZ03"/>
<evidence type="ECO:0000259" key="3">
    <source>
        <dbReference type="Pfam" id="PF08450"/>
    </source>
</evidence>
<evidence type="ECO:0000256" key="1">
    <source>
        <dbReference type="ARBA" id="ARBA00022801"/>
    </source>
</evidence>
<dbReference type="InterPro" id="IPR051262">
    <property type="entry name" value="SMP-30/CGR1_Lactonase"/>
</dbReference>
<feature type="chain" id="PRO_5022706996" evidence="2">
    <location>
        <begin position="37"/>
        <end position="354"/>
    </location>
</feature>
<dbReference type="GO" id="GO:0016787">
    <property type="term" value="F:hydrolase activity"/>
    <property type="evidence" value="ECO:0007669"/>
    <property type="project" value="UniProtKB-KW"/>
</dbReference>
<dbReference type="EC" id="3.1.1.-" evidence="4"/>
<keyword evidence="1 4" id="KW-0378">Hydrolase</keyword>
<proteinExistence type="predicted"/>
<evidence type="ECO:0000256" key="2">
    <source>
        <dbReference type="SAM" id="SignalP"/>
    </source>
</evidence>
<dbReference type="Proteomes" id="UP000326557">
    <property type="component" value="Unassembled WGS sequence"/>
</dbReference>
<dbReference type="PANTHER" id="PTHR47572">
    <property type="entry name" value="LIPOPROTEIN-RELATED"/>
    <property type="match status" value="1"/>
</dbReference>
<evidence type="ECO:0000313" key="5">
    <source>
        <dbReference type="Proteomes" id="UP000326557"/>
    </source>
</evidence>
<dbReference type="InterPro" id="IPR011042">
    <property type="entry name" value="6-blade_b-propeller_TolB-like"/>
</dbReference>
<dbReference type="InterPro" id="IPR013658">
    <property type="entry name" value="SGL"/>
</dbReference>
<feature type="signal peptide" evidence="2">
    <location>
        <begin position="1"/>
        <end position="36"/>
    </location>
</feature>
<protein>
    <submittedName>
        <fullName evidence="4">Lactonase drp35</fullName>
        <ecNumber evidence="4">3.1.1.-</ecNumber>
    </submittedName>
</protein>
<sequence precursor="true">MISSTHNNNIQVTIMHKNVLTSLLLVLSTTSFIADAAESIPALAYPAGDKQLHAIPASEKDLPTVTAQRWIKVSDKGMQLEGPSFDREGNLLFVEVFGGQVLKADPQGKLSVVVQTNALGSAGLAIHKDGRLFVAGLGNFRNTGNLTVYKSDGSGKEELIAANKNYLVDDLVFDSTGGFYFTDFKGTSTEPTGGVYYVPAGGQTIIPILPKLAIANGIALSPDGKILWVTEFSSGLLHRIELKDAQTIASFGEAVVYRFNGPSPDSMRVDQDGNLYVAMYSQGRVLVLNPSGLPIGQILIPGRENGHFLRSTSLALKPGTNEVYLVASDGDLGEGSAIFRAQGFAKALKLYSHD</sequence>
<accession>A0A5E7AZ03</accession>
<dbReference type="EMBL" id="CABVHP010000002">
    <property type="protein sequence ID" value="VVN79353.1"/>
    <property type="molecule type" value="Genomic_DNA"/>
</dbReference>
<dbReference type="RefSeq" id="WP_224792442.1">
    <property type="nucleotide sequence ID" value="NZ_CABVHP010000002.1"/>
</dbReference>
<dbReference type="PANTHER" id="PTHR47572:SF4">
    <property type="entry name" value="LACTONASE DRP35"/>
    <property type="match status" value="1"/>
</dbReference>
<dbReference type="Gene3D" id="2.120.10.30">
    <property type="entry name" value="TolB, C-terminal domain"/>
    <property type="match status" value="1"/>
</dbReference>
<gene>
    <name evidence="4" type="ORF">PS704_00973</name>
</gene>
<name>A0A5E7AZ03_PSEFL</name>
<evidence type="ECO:0000313" key="4">
    <source>
        <dbReference type="EMBL" id="VVN79353.1"/>
    </source>
</evidence>
<organism evidence="4 5">
    <name type="scientific">Pseudomonas fluorescens</name>
    <dbReference type="NCBI Taxonomy" id="294"/>
    <lineage>
        <taxon>Bacteria</taxon>
        <taxon>Pseudomonadati</taxon>
        <taxon>Pseudomonadota</taxon>
        <taxon>Gammaproteobacteria</taxon>
        <taxon>Pseudomonadales</taxon>
        <taxon>Pseudomonadaceae</taxon>
        <taxon>Pseudomonas</taxon>
    </lineage>
</organism>
<reference evidence="4 5" key="1">
    <citation type="submission" date="2019-09" db="EMBL/GenBank/DDBJ databases">
        <authorList>
            <person name="Chandra G."/>
            <person name="Truman W A."/>
        </authorList>
    </citation>
    <scope>NUCLEOTIDE SEQUENCE [LARGE SCALE GENOMIC DNA]</scope>
    <source>
        <strain evidence="4">PS704</strain>
    </source>
</reference>
<keyword evidence="2" id="KW-0732">Signal</keyword>
<dbReference type="SUPFAM" id="SSF63829">
    <property type="entry name" value="Calcium-dependent phosphotriesterase"/>
    <property type="match status" value="1"/>
</dbReference>
<feature type="domain" description="SMP-30/Gluconolactonase/LRE-like region" evidence="3">
    <location>
        <begin position="81"/>
        <end position="303"/>
    </location>
</feature>